<dbReference type="PANTHER" id="PTHR10372">
    <property type="entry name" value="PLAKOPHILLIN-RELATED"/>
    <property type="match status" value="1"/>
</dbReference>
<dbReference type="Proteomes" id="UP000265140">
    <property type="component" value="Chromosome 23"/>
</dbReference>
<accession>A0A3P8XBI3</accession>
<dbReference type="SMART" id="SM00185">
    <property type="entry name" value="ARM"/>
    <property type="match status" value="8"/>
</dbReference>
<dbReference type="InterPro" id="IPR000225">
    <property type="entry name" value="Armadillo"/>
</dbReference>
<reference evidence="8" key="2">
    <citation type="submission" date="2020-02" db="EMBL/GenBank/DDBJ databases">
        <title>Esox lucius (northern pike) genome, fEsoLuc1, primary haplotype.</title>
        <authorList>
            <person name="Myers G."/>
            <person name="Karagic N."/>
            <person name="Meyer A."/>
            <person name="Pippel M."/>
            <person name="Reichard M."/>
            <person name="Winkler S."/>
            <person name="Tracey A."/>
            <person name="Sims Y."/>
            <person name="Howe K."/>
            <person name="Rhie A."/>
            <person name="Formenti G."/>
            <person name="Durbin R."/>
            <person name="Fedrigo O."/>
            <person name="Jarvis E.D."/>
        </authorList>
    </citation>
    <scope>NUCLEOTIDE SEQUENCE [LARGE SCALE GENOMIC DNA]</scope>
</reference>
<dbReference type="SUPFAM" id="SSF48371">
    <property type="entry name" value="ARM repeat"/>
    <property type="match status" value="1"/>
</dbReference>
<reference evidence="8" key="3">
    <citation type="submission" date="2025-08" db="UniProtKB">
        <authorList>
            <consortium name="Ensembl"/>
        </authorList>
    </citation>
    <scope>IDENTIFICATION</scope>
</reference>
<dbReference type="InParanoid" id="A0A3P8XBI3"/>
<keyword evidence="3" id="KW-0677">Repeat</keyword>
<dbReference type="PANTHER" id="PTHR10372:SF25">
    <property type="entry name" value="PLAKOPHILIN-2"/>
    <property type="match status" value="1"/>
</dbReference>
<gene>
    <name evidence="8" type="primary">PKP2</name>
</gene>
<dbReference type="RefSeq" id="XP_010862497.2">
    <property type="nucleotide sequence ID" value="XM_010864195.4"/>
</dbReference>
<dbReference type="GO" id="GO:0005737">
    <property type="term" value="C:cytoplasm"/>
    <property type="evidence" value="ECO:0007669"/>
    <property type="project" value="TreeGrafter"/>
</dbReference>
<evidence type="ECO:0000313" key="8">
    <source>
        <dbReference type="Ensembl" id="ENSELUP00000000392.2"/>
    </source>
</evidence>
<dbReference type="AlphaFoldDB" id="A0A3P8XBI3"/>
<dbReference type="InterPro" id="IPR028435">
    <property type="entry name" value="Plakophilin/d_Catenin"/>
</dbReference>
<evidence type="ECO:0000256" key="6">
    <source>
        <dbReference type="PROSITE-ProRule" id="PRU00259"/>
    </source>
</evidence>
<evidence type="ECO:0008006" key="10">
    <source>
        <dbReference type="Google" id="ProtNLM"/>
    </source>
</evidence>
<sequence>MEELQFMKSVLPGQESFTHDADDTSLALPPDTSTKTHSNDRSFRVQQQVQLTIARKGKKTTPNGNLPPSINPPSIAGFRDGHSSMKIQSSFSQTGGVDFSRWSSLRENITSPSRRMDVSPTTSPELPHSCLAYRSLRLGNYTLPSTRQPTNMATLAERLHGTELMRRYARSEMSTSYRRTSMPPALGVDRSFLCSSPAIRTDDGPCLREAQTGTASMRRQVGYSSFNALSMSRRAEGLAWLRSESQQPAGGRRPPSYPPSLISMEVDMGQKREAVELESKHREFELTSLKPESKVPELTLERAVSLLGQENEDLQITAARFIQNQSFSSADAKKMVFYLHGIPKLIKLLQSDNEEVERIAAGALRNVVFESAENKIEVKDDGGVTPILSLLRRSRDVDTRRQITGLLWNLSSHDLLKEHLSREALEILTTSVLVPCSGLSEGENPKDDMLADPDTFYNATGCLRNISSAGPEARKAMRLCDSLIDSLVYYIRGAIADYKQDDKSTENCVCILHNLSYQMEVELPQKYTSELRESRLNLSLKTKTPGCFGSRSAKIIQNRESNSPLLEEKANPCGIEWLWSAITVRMYLSIMARSTRHYTQEAAIGALQNITAGNGPVSQAIAYTIVQRENGLLQTKKMLQEGERDVKRTAVSLLRNISRYRDLHADIVTQVLPELVTMLPNSDTGIDLPTDVTISLCNILINLSQAETQNIRAIVNHGALPKIINISAKDNGYGPTRAGRAACILLHTMWGHSELHGAYKKAGYRKTDFVNSRTTKAVNSLRD</sequence>
<dbReference type="GO" id="GO:0002934">
    <property type="term" value="P:desmosome organization"/>
    <property type="evidence" value="ECO:0007669"/>
    <property type="project" value="TreeGrafter"/>
</dbReference>
<keyword evidence="4" id="KW-0130">Cell adhesion</keyword>
<evidence type="ECO:0000256" key="7">
    <source>
        <dbReference type="SAM" id="MobiDB-lite"/>
    </source>
</evidence>
<reference evidence="9" key="1">
    <citation type="journal article" date="2014" name="PLoS ONE">
        <title>The genome and linkage map of the northern pike (Esox lucius): conserved synteny revealed between the salmonid sister group and the Neoteleostei.</title>
        <authorList>
            <person name="Rondeau E.B."/>
            <person name="Minkley D.R."/>
            <person name="Leong J.S."/>
            <person name="Messmer A.M."/>
            <person name="Jantzen J.R."/>
            <person name="von Schalburg K.R."/>
            <person name="Lemon C."/>
            <person name="Bird N.H."/>
            <person name="Koop B.F."/>
        </authorList>
    </citation>
    <scope>NUCLEOTIDE SEQUENCE</scope>
</reference>
<reference evidence="8" key="4">
    <citation type="submission" date="2025-09" db="UniProtKB">
        <authorList>
            <consortium name="Ensembl"/>
        </authorList>
    </citation>
    <scope>IDENTIFICATION</scope>
</reference>
<organism evidence="8 9">
    <name type="scientific">Esox lucius</name>
    <name type="common">Northern pike</name>
    <dbReference type="NCBI Taxonomy" id="8010"/>
    <lineage>
        <taxon>Eukaryota</taxon>
        <taxon>Metazoa</taxon>
        <taxon>Chordata</taxon>
        <taxon>Craniata</taxon>
        <taxon>Vertebrata</taxon>
        <taxon>Euteleostomi</taxon>
        <taxon>Actinopterygii</taxon>
        <taxon>Neopterygii</taxon>
        <taxon>Teleostei</taxon>
        <taxon>Protacanthopterygii</taxon>
        <taxon>Esociformes</taxon>
        <taxon>Esocidae</taxon>
        <taxon>Esox</taxon>
    </lineage>
</organism>
<feature type="repeat" description="ARM" evidence="6">
    <location>
        <begin position="340"/>
        <end position="382"/>
    </location>
</feature>
<dbReference type="GO" id="GO:0014704">
    <property type="term" value="C:intercalated disc"/>
    <property type="evidence" value="ECO:0007669"/>
    <property type="project" value="TreeGrafter"/>
</dbReference>
<dbReference type="Pfam" id="PF00514">
    <property type="entry name" value="Arm"/>
    <property type="match status" value="2"/>
</dbReference>
<evidence type="ECO:0000256" key="2">
    <source>
        <dbReference type="ARBA" id="ARBA00005462"/>
    </source>
</evidence>
<evidence type="ECO:0000256" key="5">
    <source>
        <dbReference type="ARBA" id="ARBA00022949"/>
    </source>
</evidence>
<dbReference type="STRING" id="8010.ENSELUP00000000392"/>
<dbReference type="GO" id="GO:0005886">
    <property type="term" value="C:plasma membrane"/>
    <property type="evidence" value="ECO:0007669"/>
    <property type="project" value="TreeGrafter"/>
</dbReference>
<dbReference type="OrthoDB" id="3245100at2759"/>
<dbReference type="GO" id="GO:0005634">
    <property type="term" value="C:nucleus"/>
    <property type="evidence" value="ECO:0007669"/>
    <property type="project" value="TreeGrafter"/>
</dbReference>
<feature type="region of interest" description="Disordered" evidence="7">
    <location>
        <begin position="15"/>
        <end position="43"/>
    </location>
</feature>
<dbReference type="Bgee" id="ENSELUG00000001987">
    <property type="expression patterns" value="Expressed in mesonephros and 12 other cell types or tissues"/>
</dbReference>
<dbReference type="InterPro" id="IPR011989">
    <property type="entry name" value="ARM-like"/>
</dbReference>
<dbReference type="GeneID" id="105005927"/>
<dbReference type="GO" id="GO:0098609">
    <property type="term" value="P:cell-cell adhesion"/>
    <property type="evidence" value="ECO:0007669"/>
    <property type="project" value="InterPro"/>
</dbReference>
<dbReference type="PROSITE" id="PS50176">
    <property type="entry name" value="ARM_REPEAT"/>
    <property type="match status" value="1"/>
</dbReference>
<evidence type="ECO:0000256" key="3">
    <source>
        <dbReference type="ARBA" id="ARBA00022737"/>
    </source>
</evidence>
<keyword evidence="9" id="KW-1185">Reference proteome</keyword>
<dbReference type="GO" id="GO:0045110">
    <property type="term" value="P:intermediate filament bundle assembly"/>
    <property type="evidence" value="ECO:0007669"/>
    <property type="project" value="TreeGrafter"/>
</dbReference>
<proteinExistence type="inferred from homology"/>
<dbReference type="InterPro" id="IPR016024">
    <property type="entry name" value="ARM-type_fold"/>
</dbReference>
<name>A0A3P8XBI3_ESOLU</name>
<comment type="subcellular location">
    <subcellularLocation>
        <location evidence="1">Cell junction</location>
    </subcellularLocation>
</comment>
<dbReference type="GO" id="GO:0007507">
    <property type="term" value="P:heart development"/>
    <property type="evidence" value="ECO:0007669"/>
    <property type="project" value="TreeGrafter"/>
</dbReference>
<comment type="similarity">
    <text evidence="2">Belongs to the beta-catenin family.</text>
</comment>
<evidence type="ECO:0000256" key="1">
    <source>
        <dbReference type="ARBA" id="ARBA00004282"/>
    </source>
</evidence>
<dbReference type="GO" id="GO:0005912">
    <property type="term" value="C:adherens junction"/>
    <property type="evidence" value="ECO:0007669"/>
    <property type="project" value="TreeGrafter"/>
</dbReference>
<dbReference type="Ensembl" id="ENSELUT00000019142.3">
    <property type="protein sequence ID" value="ENSELUP00000000392.2"/>
    <property type="gene ID" value="ENSELUG00000001987.3"/>
</dbReference>
<dbReference type="OMA" id="VLLHTMW"/>
<evidence type="ECO:0000313" key="9">
    <source>
        <dbReference type="Proteomes" id="UP000265140"/>
    </source>
</evidence>
<dbReference type="FunCoup" id="A0A3P8XBI3">
    <property type="interactions" value="899"/>
</dbReference>
<evidence type="ECO:0000256" key="4">
    <source>
        <dbReference type="ARBA" id="ARBA00022889"/>
    </source>
</evidence>
<keyword evidence="5" id="KW-0965">Cell junction</keyword>
<dbReference type="GO" id="GO:0072659">
    <property type="term" value="P:protein localization to plasma membrane"/>
    <property type="evidence" value="ECO:0007669"/>
    <property type="project" value="TreeGrafter"/>
</dbReference>
<dbReference type="Gene3D" id="1.25.10.10">
    <property type="entry name" value="Leucine-rich Repeat Variant"/>
    <property type="match status" value="1"/>
</dbReference>
<dbReference type="GeneTree" id="ENSGT00940000158677"/>
<protein>
    <recommendedName>
        <fullName evidence="10">Plakophilin 2</fullName>
    </recommendedName>
</protein>